<evidence type="ECO:0000313" key="3">
    <source>
        <dbReference type="EMBL" id="TGD94594.1"/>
    </source>
</evidence>
<dbReference type="Gene3D" id="3.40.50.300">
    <property type="entry name" value="P-loop containing nucleotide triphosphate hydrolases"/>
    <property type="match status" value="2"/>
</dbReference>
<dbReference type="SUPFAM" id="SSF55464">
    <property type="entry name" value="Origin of replication-binding domain, RBD-like"/>
    <property type="match status" value="1"/>
</dbReference>
<dbReference type="InterPro" id="IPR027417">
    <property type="entry name" value="P-loop_NTPase"/>
</dbReference>
<keyword evidence="4" id="KW-1185">Reference proteome</keyword>
<dbReference type="Pfam" id="PF08751">
    <property type="entry name" value="TrwC"/>
    <property type="match status" value="1"/>
</dbReference>
<dbReference type="CDD" id="cd18809">
    <property type="entry name" value="SF1_C_RecD"/>
    <property type="match status" value="1"/>
</dbReference>
<feature type="domain" description="AAA+ ATPase" evidence="2">
    <location>
        <begin position="608"/>
        <end position="778"/>
    </location>
</feature>
<evidence type="ECO:0000259" key="2">
    <source>
        <dbReference type="SMART" id="SM00382"/>
    </source>
</evidence>
<comment type="caution">
    <text evidence="3">The sequence shown here is derived from an EMBL/GenBank/DDBJ whole genome shotgun (WGS) entry which is preliminary data.</text>
</comment>
<dbReference type="Gene3D" id="2.30.30.940">
    <property type="match status" value="1"/>
</dbReference>
<dbReference type="SMART" id="SM00382">
    <property type="entry name" value="AAA"/>
    <property type="match status" value="1"/>
</dbReference>
<proteinExistence type="predicted"/>
<evidence type="ECO:0000313" key="4">
    <source>
        <dbReference type="Proteomes" id="UP000297535"/>
    </source>
</evidence>
<dbReference type="InterPro" id="IPR003593">
    <property type="entry name" value="AAA+_ATPase"/>
</dbReference>
<protein>
    <recommendedName>
        <fullName evidence="2">AAA+ ATPase domain-containing protein</fullName>
    </recommendedName>
</protein>
<dbReference type="NCBIfam" id="NF041492">
    <property type="entry name" value="MobF"/>
    <property type="match status" value="1"/>
</dbReference>
<dbReference type="SUPFAM" id="SSF52540">
    <property type="entry name" value="P-loop containing nucleoside triphosphate hydrolases"/>
    <property type="match status" value="2"/>
</dbReference>
<accession>A0A4Z0NGA6</accession>
<reference evidence="3 4" key="1">
    <citation type="submission" date="2019-04" db="EMBL/GenBank/DDBJ databases">
        <authorList>
            <person name="Feng G."/>
            <person name="Zhu H."/>
        </authorList>
    </citation>
    <scope>NUCLEOTIDE SEQUENCE [LARGE SCALE GENOMIC DNA]</scope>
    <source>
        <strain evidence="3 4">6HR-1</strain>
    </source>
</reference>
<dbReference type="RefSeq" id="WP_135419389.1">
    <property type="nucleotide sequence ID" value="NZ_SRLB01000043.1"/>
</dbReference>
<name>A0A4Z0NGA6_9HYPH</name>
<dbReference type="EMBL" id="SRLB01000043">
    <property type="protein sequence ID" value="TGD94594.1"/>
    <property type="molecule type" value="Genomic_DNA"/>
</dbReference>
<dbReference type="OrthoDB" id="1826980at2"/>
<sequence>MLTYRTGSAGGLSGARAMTAHLMEPTLPAEAAALAAYYACVPGAAGAPPEAFQVTLPRVREDLDPALAGLLGLDPRRPPDADGIAHLLAGQRVDGTPIAGRTARPTTVSLAEETGLPTDRLPAAQDVERVLAGRHAETGEALPTDRVAPLRARTLRLLGADETTSVTAILEALAQNRRADGAPLRPTAYRDAVTAARAPIGFIDLCFSADKSVSVAILLAPTAAERAALHAIHREAVAKAMQAVEDRLGWARRGKGGRGGSERGALAWLAFDHYTSRPTTEIADRDPVTGEAFSHLATVRVPGTPQVHTHVCVPAVVLTPSGHVGAPNLDAIKGLKEIGFLYQAHLATGLRRLGVRVEMDPVTGAARITAVPEAVRAAFSRRTACGEAAARAYAAAQGLDWDTLDVRRRVGLLKTGVQGDPRAAKTDDVADITTWRREAEALGWRPAPVFDPDHPIPLPSRSERVTIARAAAAPFLEREFEGEAVLDGTAARIAAARGLVAAGVQEAGEIDDVVAALIAGGVTDAGKSAPVIVRQVRGRRGQATVRLTTAAHLARETRLVDLGRAAAADRSRALTEEEVEAGAAAAGLDLTGVHGQAQAAAMKAVGAAGALAVLVGASGSGKTTLLSGLCAAWGAKGRPVHGTAVAWRQAQALADAGIPSEHCLALAALLARARNGELRLGPADVVVIDEISLASTRDALALLELREASGCSLVAVGDPLQGRSVEAGGVIDLLSRALGGSLAEVTTTVRQREARERELADLARAGRAAAVIDALRDEGRARLAAGTQAEAAAAAADLWWERAQAIGEDAVLVLAPTQADARVTADAMRRKRQAEGRRGPDIACLEAVDRAGAAFELPLALGDRVRLYRRTFGRGGGRGALGVNGSILTVRGIEPAGLVLRAASGREALVPWAALRDRETSRILLGQGDVHSIHSGQGATSEECILSLPQGSQGVDAGQFYVAATRHRSRSWIVLGEGAERRAVAASRPVGDARPIRAADLWSHAAKAFGTRPQSETALDLLQRAYAARCAAEDTFRLGLVRMEARTARGMAPTILPVQGRRHRLAQALKPIAVRLQARTRALAQLAAEAALTSDRLARAARQDEAPCPAPRGHSRTGPAPRL</sequence>
<dbReference type="InterPro" id="IPR014862">
    <property type="entry name" value="TrwC"/>
</dbReference>
<evidence type="ECO:0000256" key="1">
    <source>
        <dbReference type="SAM" id="MobiDB-lite"/>
    </source>
</evidence>
<feature type="region of interest" description="Disordered" evidence="1">
    <location>
        <begin position="1098"/>
        <end position="1123"/>
    </location>
</feature>
<dbReference type="Proteomes" id="UP000297535">
    <property type="component" value="Unassembled WGS sequence"/>
</dbReference>
<organism evidence="3 4">
    <name type="scientific">Methylobacterium nonmethylotrophicum</name>
    <dbReference type="NCBI Taxonomy" id="1141884"/>
    <lineage>
        <taxon>Bacteria</taxon>
        <taxon>Pseudomonadati</taxon>
        <taxon>Pseudomonadota</taxon>
        <taxon>Alphaproteobacteria</taxon>
        <taxon>Hyphomicrobiales</taxon>
        <taxon>Methylobacteriaceae</taxon>
        <taxon>Methylobacterium</taxon>
    </lineage>
</organism>
<dbReference type="AlphaFoldDB" id="A0A4Z0NGA6"/>
<dbReference type="Pfam" id="PF13604">
    <property type="entry name" value="AAA_30"/>
    <property type="match status" value="1"/>
</dbReference>
<gene>
    <name evidence="3" type="ORF">EU555_32085</name>
</gene>